<evidence type="ECO:0000313" key="3">
    <source>
        <dbReference type="EMBL" id="KAG0560663.1"/>
    </source>
</evidence>
<sequence length="564" mass="62770">MASDSAMSRTALVTTVMVAFLVMLVHGSSDAEVFASSEKALHFEGGGVVPGLHMLRGPELVFPAQTSRIDYDFEQFLGNYHERRQLAVTGLFTKKPLAVKSDRIDPTNKFRYYRDGYDVTSKHYWASVAFTGVYGYAIGLAWLLLGLILALLACFRLCSHRERSSEHQSSNYYLIPRIIVLVLSLLAIGLFIALFILNQRAFNQTTKVKTTVVEAATLVTDTIHTVTSTLGRVEDTIEKYNIPGWQVLNATEAKLNEQADLVTAKIDRNVRKFNNLINAVEIAFIIILSLGLFLVVIGLVAAFLRWRRVFFLIIVFGWILTALAWLLFGLLFSLNNVALDTCQALTEFLQAPANTTLDSFLPCVDSATSNAALLTVREGTSSIIQEANSTIITIQRLNNFLGKGNGTILSLCNPFGPPPDYNYTETCPTGTLPIGELPQVLEPYVCMANMTTFQCLTDGRFVSSDNNATLYEFAQGSQNLLNTVPKLSKLADCSFVIDTFNNFVNQRCHPLNSALRHLWIPMLLLSIFLTILTALWILTNHRNAHQRHMDTVGQYTGGKGRRMR</sequence>
<proteinExistence type="predicted"/>
<keyword evidence="1" id="KW-1133">Transmembrane helix</keyword>
<feature type="transmembrane region" description="Helical" evidence="1">
    <location>
        <begin position="311"/>
        <end position="334"/>
    </location>
</feature>
<keyword evidence="4" id="KW-1185">Reference proteome</keyword>
<feature type="transmembrane region" description="Helical" evidence="1">
    <location>
        <begin position="282"/>
        <end position="304"/>
    </location>
</feature>
<dbReference type="AlphaFoldDB" id="A0A8T0GP09"/>
<keyword evidence="2" id="KW-0732">Signal</keyword>
<gene>
    <name evidence="3" type="ORF">KC19_9G003200</name>
</gene>
<dbReference type="GO" id="GO:0016020">
    <property type="term" value="C:membrane"/>
    <property type="evidence" value="ECO:0007669"/>
    <property type="project" value="TreeGrafter"/>
</dbReference>
<feature type="transmembrane region" description="Helical" evidence="1">
    <location>
        <begin position="178"/>
        <end position="197"/>
    </location>
</feature>
<dbReference type="InterPro" id="IPR040283">
    <property type="entry name" value="DDB_G0292058-like"/>
</dbReference>
<feature type="chain" id="PRO_5035720049" evidence="2">
    <location>
        <begin position="28"/>
        <end position="564"/>
    </location>
</feature>
<keyword evidence="1" id="KW-0472">Membrane</keyword>
<feature type="signal peptide" evidence="2">
    <location>
        <begin position="1"/>
        <end position="27"/>
    </location>
</feature>
<protein>
    <submittedName>
        <fullName evidence="3">Uncharacterized protein</fullName>
    </submittedName>
</protein>
<comment type="caution">
    <text evidence="3">The sequence shown here is derived from an EMBL/GenBank/DDBJ whole genome shotgun (WGS) entry which is preliminary data.</text>
</comment>
<evidence type="ECO:0000256" key="1">
    <source>
        <dbReference type="SAM" id="Phobius"/>
    </source>
</evidence>
<reference evidence="3" key="1">
    <citation type="submission" date="2020-06" db="EMBL/GenBank/DDBJ databases">
        <title>WGS assembly of Ceratodon purpureus strain R40.</title>
        <authorList>
            <person name="Carey S.B."/>
            <person name="Jenkins J."/>
            <person name="Shu S."/>
            <person name="Lovell J.T."/>
            <person name="Sreedasyam A."/>
            <person name="Maumus F."/>
            <person name="Tiley G.P."/>
            <person name="Fernandez-Pozo N."/>
            <person name="Barry K."/>
            <person name="Chen C."/>
            <person name="Wang M."/>
            <person name="Lipzen A."/>
            <person name="Daum C."/>
            <person name="Saski C.A."/>
            <person name="Payton A.C."/>
            <person name="Mcbreen J.C."/>
            <person name="Conrad R.E."/>
            <person name="Kollar L.M."/>
            <person name="Olsson S."/>
            <person name="Huttunen S."/>
            <person name="Landis J.B."/>
            <person name="Wickett N.J."/>
            <person name="Johnson M.G."/>
            <person name="Rensing S.A."/>
            <person name="Grimwood J."/>
            <person name="Schmutz J."/>
            <person name="Mcdaniel S.F."/>
        </authorList>
    </citation>
    <scope>NUCLEOTIDE SEQUENCE</scope>
    <source>
        <strain evidence="3">R40</strain>
    </source>
</reference>
<dbReference type="Proteomes" id="UP000822688">
    <property type="component" value="Chromosome 9"/>
</dbReference>
<name>A0A8T0GP09_CERPU</name>
<dbReference type="PANTHER" id="PTHR31414:SF18">
    <property type="entry name" value="TRANSMEMBRANE PROTEIN-RELATED"/>
    <property type="match status" value="1"/>
</dbReference>
<dbReference type="EMBL" id="CM026430">
    <property type="protein sequence ID" value="KAG0560663.1"/>
    <property type="molecule type" value="Genomic_DNA"/>
</dbReference>
<evidence type="ECO:0000313" key="4">
    <source>
        <dbReference type="Proteomes" id="UP000822688"/>
    </source>
</evidence>
<keyword evidence="1" id="KW-0812">Transmembrane</keyword>
<feature type="transmembrane region" description="Helical" evidence="1">
    <location>
        <begin position="518"/>
        <end position="539"/>
    </location>
</feature>
<evidence type="ECO:0000256" key="2">
    <source>
        <dbReference type="SAM" id="SignalP"/>
    </source>
</evidence>
<dbReference type="PANTHER" id="PTHR31414">
    <property type="entry name" value="TRANSMEMBRANE PROTEIN DDB_G0292058"/>
    <property type="match status" value="1"/>
</dbReference>
<feature type="transmembrane region" description="Helical" evidence="1">
    <location>
        <begin position="133"/>
        <end position="157"/>
    </location>
</feature>
<organism evidence="3 4">
    <name type="scientific">Ceratodon purpureus</name>
    <name type="common">Fire moss</name>
    <name type="synonym">Dicranum purpureum</name>
    <dbReference type="NCBI Taxonomy" id="3225"/>
    <lineage>
        <taxon>Eukaryota</taxon>
        <taxon>Viridiplantae</taxon>
        <taxon>Streptophyta</taxon>
        <taxon>Embryophyta</taxon>
        <taxon>Bryophyta</taxon>
        <taxon>Bryophytina</taxon>
        <taxon>Bryopsida</taxon>
        <taxon>Dicranidae</taxon>
        <taxon>Pseudoditrichales</taxon>
        <taxon>Ditrichaceae</taxon>
        <taxon>Ceratodon</taxon>
    </lineage>
</organism>
<accession>A0A8T0GP09</accession>